<dbReference type="PANTHER" id="PTHR15910:SF1">
    <property type="entry name" value="ARCHAEMETZINCIN-2"/>
    <property type="match status" value="1"/>
</dbReference>
<organism evidence="7 8">
    <name type="scientific">Desulfurobacterium indicum</name>
    <dbReference type="NCBI Taxonomy" id="1914305"/>
    <lineage>
        <taxon>Bacteria</taxon>
        <taxon>Pseudomonadati</taxon>
        <taxon>Aquificota</taxon>
        <taxon>Aquificia</taxon>
        <taxon>Desulfurobacteriales</taxon>
        <taxon>Desulfurobacteriaceae</taxon>
        <taxon>Desulfurobacterium</taxon>
    </lineage>
</organism>
<keyword evidence="4" id="KW-0378">Hydrolase</keyword>
<keyword evidence="8" id="KW-1185">Reference proteome</keyword>
<dbReference type="RefSeq" id="WP_076712347.1">
    <property type="nucleotide sequence ID" value="NZ_MOEN01000003.1"/>
</dbReference>
<dbReference type="STRING" id="1914305.BLW93_01485"/>
<dbReference type="GO" id="GO:0008270">
    <property type="term" value="F:zinc ion binding"/>
    <property type="evidence" value="ECO:0007669"/>
    <property type="project" value="InterPro"/>
</dbReference>
<dbReference type="InterPro" id="IPR024079">
    <property type="entry name" value="MetalloPept_cat_dom_sf"/>
</dbReference>
<dbReference type="GO" id="GO:0008237">
    <property type="term" value="F:metallopeptidase activity"/>
    <property type="evidence" value="ECO:0007669"/>
    <property type="project" value="UniProtKB-KW"/>
</dbReference>
<name>A0A1R1MN98_9BACT</name>
<dbReference type="Pfam" id="PF07998">
    <property type="entry name" value="Peptidase_M54"/>
    <property type="match status" value="1"/>
</dbReference>
<dbReference type="SUPFAM" id="SSF55486">
    <property type="entry name" value="Metalloproteases ('zincins'), catalytic domain"/>
    <property type="match status" value="1"/>
</dbReference>
<keyword evidence="5" id="KW-0862">Zinc</keyword>
<evidence type="ECO:0000256" key="1">
    <source>
        <dbReference type="ARBA" id="ARBA00001947"/>
    </source>
</evidence>
<accession>A0A1R1MN98</accession>
<dbReference type="InterPro" id="IPR012091">
    <property type="entry name" value="Pept_M54_archaemetzncn_arc/bac"/>
</dbReference>
<evidence type="ECO:0000313" key="8">
    <source>
        <dbReference type="Proteomes" id="UP000187408"/>
    </source>
</evidence>
<dbReference type="NCBIfam" id="NF033823">
    <property type="entry name" value="archmetzin"/>
    <property type="match status" value="1"/>
</dbReference>
<dbReference type="AlphaFoldDB" id="A0A1R1MN98"/>
<keyword evidence="2" id="KW-0645">Protease</keyword>
<dbReference type="OrthoDB" id="269208at2"/>
<protein>
    <recommendedName>
        <fullName evidence="9">Peptidase zinc-dependent</fullName>
    </recommendedName>
</protein>
<dbReference type="PANTHER" id="PTHR15910">
    <property type="entry name" value="ARCHAEMETZINCIN"/>
    <property type="match status" value="1"/>
</dbReference>
<evidence type="ECO:0008006" key="9">
    <source>
        <dbReference type="Google" id="ProtNLM"/>
    </source>
</evidence>
<keyword evidence="6" id="KW-0482">Metalloprotease</keyword>
<evidence type="ECO:0000256" key="4">
    <source>
        <dbReference type="ARBA" id="ARBA00022801"/>
    </source>
</evidence>
<dbReference type="CDD" id="cd11375">
    <property type="entry name" value="Peptidase_M54"/>
    <property type="match status" value="1"/>
</dbReference>
<evidence type="ECO:0000256" key="2">
    <source>
        <dbReference type="ARBA" id="ARBA00022670"/>
    </source>
</evidence>
<evidence type="ECO:0000256" key="5">
    <source>
        <dbReference type="ARBA" id="ARBA00022833"/>
    </source>
</evidence>
<gene>
    <name evidence="7" type="ORF">BLW93_01485</name>
</gene>
<reference evidence="7 8" key="1">
    <citation type="submission" date="2016-10" db="EMBL/GenBank/DDBJ databases">
        <title>Genome sequence of a sulfur-reducing bacterium Desulfurobacterium indicum K6013.</title>
        <authorList>
            <person name="Cao J."/>
            <person name="Shao Z."/>
            <person name="Alain K."/>
            <person name="Jebbar M."/>
        </authorList>
    </citation>
    <scope>NUCLEOTIDE SEQUENCE [LARGE SCALE GENOMIC DNA]</scope>
    <source>
        <strain evidence="7 8">K6013</strain>
    </source>
</reference>
<dbReference type="Gene3D" id="3.40.390.10">
    <property type="entry name" value="Collagenase (Catalytic Domain)"/>
    <property type="match status" value="1"/>
</dbReference>
<dbReference type="PIRSF" id="PIRSF005785">
    <property type="entry name" value="Zn-prot_arch"/>
    <property type="match status" value="1"/>
</dbReference>
<evidence type="ECO:0000313" key="7">
    <source>
        <dbReference type="EMBL" id="OMH41190.1"/>
    </source>
</evidence>
<proteinExistence type="inferred from homology"/>
<dbReference type="Proteomes" id="UP000187408">
    <property type="component" value="Unassembled WGS sequence"/>
</dbReference>
<dbReference type="EMBL" id="MOEN01000003">
    <property type="protein sequence ID" value="OMH41190.1"/>
    <property type="molecule type" value="Genomic_DNA"/>
</dbReference>
<evidence type="ECO:0000256" key="3">
    <source>
        <dbReference type="ARBA" id="ARBA00022723"/>
    </source>
</evidence>
<evidence type="ECO:0000256" key="6">
    <source>
        <dbReference type="ARBA" id="ARBA00023049"/>
    </source>
</evidence>
<dbReference type="InterPro" id="IPR012962">
    <property type="entry name" value="Pept_M54_archaemetzincn"/>
</dbReference>
<keyword evidence="3" id="KW-0479">Metal-binding</keyword>
<dbReference type="HAMAP" id="MF_01842">
    <property type="entry name" value="Archaemetzincin"/>
    <property type="match status" value="1"/>
</dbReference>
<dbReference type="GO" id="GO:0006508">
    <property type="term" value="P:proteolysis"/>
    <property type="evidence" value="ECO:0007669"/>
    <property type="project" value="UniProtKB-KW"/>
</dbReference>
<sequence>MRICIIPETGIDESLLSFLEEKLSRIFGNAKVKTGFLIPETAFNSYRQQFNAEMVLKSLPIPDRKKCNLILGVTEKDLFADGLNFVFGIAEPLSGKALISTARLKNSFYGLPEDKELLKVRTLKEAVHEIGHLLGLPHCPDERCVMSFSNSITDVDRKSFYFCPRCLKVIYSAM</sequence>
<comment type="caution">
    <text evidence="7">The sequence shown here is derived from an EMBL/GenBank/DDBJ whole genome shotgun (WGS) entry which is preliminary data.</text>
</comment>
<comment type="cofactor">
    <cofactor evidence="1">
        <name>Zn(2+)</name>
        <dbReference type="ChEBI" id="CHEBI:29105"/>
    </cofactor>
</comment>